<evidence type="ECO:0000313" key="2">
    <source>
        <dbReference type="Proteomes" id="UP000504610"/>
    </source>
</evidence>
<gene>
    <name evidence="3" type="primary">LOC108841384</name>
</gene>
<feature type="compositionally biased region" description="Acidic residues" evidence="1">
    <location>
        <begin position="1"/>
        <end position="10"/>
    </location>
</feature>
<organism evidence="2 3">
    <name type="scientific">Raphanus sativus</name>
    <name type="common">Radish</name>
    <name type="synonym">Raphanus raphanistrum var. sativus</name>
    <dbReference type="NCBI Taxonomy" id="3726"/>
    <lineage>
        <taxon>Eukaryota</taxon>
        <taxon>Viridiplantae</taxon>
        <taxon>Streptophyta</taxon>
        <taxon>Embryophyta</taxon>
        <taxon>Tracheophyta</taxon>
        <taxon>Spermatophyta</taxon>
        <taxon>Magnoliopsida</taxon>
        <taxon>eudicotyledons</taxon>
        <taxon>Gunneridae</taxon>
        <taxon>Pentapetalae</taxon>
        <taxon>rosids</taxon>
        <taxon>malvids</taxon>
        <taxon>Brassicales</taxon>
        <taxon>Brassicaceae</taxon>
        <taxon>Brassiceae</taxon>
        <taxon>Raphanus</taxon>
    </lineage>
</organism>
<dbReference type="AlphaFoldDB" id="A0A9W3CMN0"/>
<dbReference type="SUPFAM" id="SSF54001">
    <property type="entry name" value="Cysteine proteinases"/>
    <property type="match status" value="1"/>
</dbReference>
<feature type="region of interest" description="Disordered" evidence="1">
    <location>
        <begin position="1"/>
        <end position="34"/>
    </location>
</feature>
<accession>A0A9W3CMN0</accession>
<proteinExistence type="predicted"/>
<dbReference type="Proteomes" id="UP000504610">
    <property type="component" value="Unplaced"/>
</dbReference>
<protein>
    <submittedName>
        <fullName evidence="3">Uncharacterized protein LOC108841384</fullName>
    </submittedName>
</protein>
<evidence type="ECO:0000256" key="1">
    <source>
        <dbReference type="SAM" id="MobiDB-lite"/>
    </source>
</evidence>
<name>A0A9W3CMN0_RAPSA</name>
<dbReference type="Gene3D" id="3.90.70.10">
    <property type="entry name" value="Cysteine proteinases"/>
    <property type="match status" value="1"/>
</dbReference>
<dbReference type="GeneID" id="108841384"/>
<sequence length="281" mass="32456">MSREEEDDPMGIESMATEKTRITKRRLSSSKNSRTEMTRSFDDIDKLLNLDFTSFQGFSSRMDHLVSLDATSWAIEILYSWNTYHPGIIDQPRKQVLEDCWSYSFSRGQSSLVKRLESPRKILTQKAIFYGVDEKCISEDGGLIDFELLVRFLKENDYVEDMILHEKEGDDPEQYFGNLIRRLLGISPIVICIDCPPSFESFTGTRGIYTPLEVEIEATRFESFTQHSFLLTGHGLVIYNGVESVRFLEFQDSQGKDWGENGFLKIANIYPFIKNVIEFKV</sequence>
<evidence type="ECO:0000313" key="3">
    <source>
        <dbReference type="RefSeq" id="XP_056852883.1"/>
    </source>
</evidence>
<dbReference type="InterPro" id="IPR038765">
    <property type="entry name" value="Papain-like_cys_pep_sf"/>
</dbReference>
<dbReference type="KEGG" id="rsz:108841384"/>
<reference evidence="3" key="1">
    <citation type="submission" date="2025-08" db="UniProtKB">
        <authorList>
            <consortium name="RefSeq"/>
        </authorList>
    </citation>
    <scope>IDENTIFICATION</scope>
    <source>
        <tissue evidence="3">Leaf</tissue>
    </source>
</reference>
<dbReference type="OrthoDB" id="1106339at2759"/>
<keyword evidence="2" id="KW-1185">Reference proteome</keyword>
<dbReference type="RefSeq" id="XP_056852883.1">
    <property type="nucleotide sequence ID" value="XM_056996903.1"/>
</dbReference>